<evidence type="ECO:0000313" key="7">
    <source>
        <dbReference type="EMBL" id="OXM13617.1"/>
    </source>
</evidence>
<evidence type="ECO:0000256" key="2">
    <source>
        <dbReference type="PROSITE-ProRule" id="PRU00284"/>
    </source>
</evidence>
<dbReference type="GO" id="GO:0007165">
    <property type="term" value="P:signal transduction"/>
    <property type="evidence" value="ECO:0007669"/>
    <property type="project" value="UniProtKB-KW"/>
</dbReference>
<dbReference type="PANTHER" id="PTHR32089:SF114">
    <property type="entry name" value="METHYL-ACCEPTING CHEMOTAXIS PROTEIN MCPB"/>
    <property type="match status" value="1"/>
</dbReference>
<dbReference type="Gene3D" id="1.10.287.950">
    <property type="entry name" value="Methyl-accepting chemotaxis protein"/>
    <property type="match status" value="1"/>
</dbReference>
<feature type="domain" description="Methyl-accepting transducer" evidence="6">
    <location>
        <begin position="252"/>
        <end position="509"/>
    </location>
</feature>
<reference evidence="7 8" key="1">
    <citation type="submission" date="2017-07" db="EMBL/GenBank/DDBJ databases">
        <title>Paenibacillus herberti R33 genome sequencing and assembly.</title>
        <authorList>
            <person name="Su W."/>
        </authorList>
    </citation>
    <scope>NUCLEOTIDE SEQUENCE [LARGE SCALE GENOMIC DNA]</scope>
    <source>
        <strain evidence="7 8">R33</strain>
    </source>
</reference>
<keyword evidence="5" id="KW-1133">Transmembrane helix</keyword>
<feature type="transmembrane region" description="Helical" evidence="5">
    <location>
        <begin position="113"/>
        <end position="130"/>
    </location>
</feature>
<dbReference type="SMART" id="SM00283">
    <property type="entry name" value="MA"/>
    <property type="match status" value="1"/>
</dbReference>
<dbReference type="SUPFAM" id="SSF58104">
    <property type="entry name" value="Methyl-accepting chemotaxis protein (MCP) signaling domain"/>
    <property type="match status" value="1"/>
</dbReference>
<protein>
    <recommendedName>
        <fullName evidence="6">Methyl-accepting transducer domain-containing protein</fullName>
    </recommendedName>
</protein>
<dbReference type="Proteomes" id="UP000215145">
    <property type="component" value="Unassembled WGS sequence"/>
</dbReference>
<evidence type="ECO:0000256" key="4">
    <source>
        <dbReference type="SAM" id="MobiDB-lite"/>
    </source>
</evidence>
<name>A0A229NUN3_9BACL</name>
<comment type="caution">
    <text evidence="7">The sequence shown here is derived from an EMBL/GenBank/DDBJ whole genome shotgun (WGS) entry which is preliminary data.</text>
</comment>
<evidence type="ECO:0000256" key="3">
    <source>
        <dbReference type="SAM" id="Coils"/>
    </source>
</evidence>
<feature type="transmembrane region" description="Helical" evidence="5">
    <location>
        <begin position="183"/>
        <end position="202"/>
    </location>
</feature>
<evidence type="ECO:0000256" key="1">
    <source>
        <dbReference type="ARBA" id="ARBA00023224"/>
    </source>
</evidence>
<dbReference type="AlphaFoldDB" id="A0A229NUN3"/>
<dbReference type="PANTHER" id="PTHR32089">
    <property type="entry name" value="METHYL-ACCEPTING CHEMOTAXIS PROTEIN MCPB"/>
    <property type="match status" value="1"/>
</dbReference>
<evidence type="ECO:0000259" key="6">
    <source>
        <dbReference type="PROSITE" id="PS50111"/>
    </source>
</evidence>
<feature type="coiled-coil region" evidence="3">
    <location>
        <begin position="212"/>
        <end position="239"/>
    </location>
</feature>
<organism evidence="7 8">
    <name type="scientific">Paenibacillus herberti</name>
    <dbReference type="NCBI Taxonomy" id="1619309"/>
    <lineage>
        <taxon>Bacteria</taxon>
        <taxon>Bacillati</taxon>
        <taxon>Bacillota</taxon>
        <taxon>Bacilli</taxon>
        <taxon>Bacillales</taxon>
        <taxon>Paenibacillaceae</taxon>
        <taxon>Paenibacillus</taxon>
    </lineage>
</organism>
<keyword evidence="5" id="KW-0472">Membrane</keyword>
<proteinExistence type="predicted"/>
<keyword evidence="1 2" id="KW-0807">Transducer</keyword>
<accession>A0A229NUN3</accession>
<gene>
    <name evidence="7" type="ORF">CGZ75_21575</name>
</gene>
<dbReference type="OrthoDB" id="242546at2"/>
<dbReference type="PROSITE" id="PS50111">
    <property type="entry name" value="CHEMOTAXIS_TRANSDUC_2"/>
    <property type="match status" value="1"/>
</dbReference>
<feature type="region of interest" description="Disordered" evidence="4">
    <location>
        <begin position="1"/>
        <end position="51"/>
    </location>
</feature>
<feature type="compositionally biased region" description="Basic and acidic residues" evidence="4">
    <location>
        <begin position="40"/>
        <end position="51"/>
    </location>
</feature>
<keyword evidence="3" id="KW-0175">Coiled coil</keyword>
<sequence length="533" mass="58335">MATTRQSIANGKEAENGVGSENKNKQPGHLLRIAKQQEPNQDKREAEQEQAHKDLRKRNLVVLIVVSLNMLLIAGMLMQFNTVASYAQKVAIPSVIGLSIFWGLHAFRKLEKLIPYGVILLISYLTILNIDNDPKNQLSALAAFYLLALGIMYNNRVSLASGALSGAVMIIIKYVAYPVEGSITSFIFFTFYFVLAATIMISQSEIGRSIFMRTMRLQIEAEQKLLKEQERERLTLESVKTLSESMSGIRQNGKENDASFNEMNTAFQEMSSGVTSQAEVMSEISSQVSDSMVQIERMLGTIGSMVERIDATSEASGEGSRVVGELSQTIGEFQISLDEMKVRFEGLSGTIRGILPFTAAIQDIARQTNLLSLNASIEAARAGEHGAGFGVVAAEIRKLAMTAGDTADRMTDSLNLAAVQTEQSTSAMEENARRMEESLGHVERTNAAFLGIRQSVETLHEDASRIAGEMDGVGVSSREVEERVTDFAAVVQQSSATLEELLATVETLVRQNALLQTRIEESETALKRLSNAS</sequence>
<feature type="coiled-coil region" evidence="3">
    <location>
        <begin position="491"/>
        <end position="532"/>
    </location>
</feature>
<keyword evidence="8" id="KW-1185">Reference proteome</keyword>
<keyword evidence="5" id="KW-0812">Transmembrane</keyword>
<evidence type="ECO:0000313" key="8">
    <source>
        <dbReference type="Proteomes" id="UP000215145"/>
    </source>
</evidence>
<dbReference type="InterPro" id="IPR004089">
    <property type="entry name" value="MCPsignal_dom"/>
</dbReference>
<dbReference type="RefSeq" id="WP_089526321.1">
    <property type="nucleotide sequence ID" value="NZ_NMUQ01000003.1"/>
</dbReference>
<feature type="transmembrane region" description="Helical" evidence="5">
    <location>
        <begin position="60"/>
        <end position="80"/>
    </location>
</feature>
<dbReference type="GO" id="GO:0016020">
    <property type="term" value="C:membrane"/>
    <property type="evidence" value="ECO:0007669"/>
    <property type="project" value="InterPro"/>
</dbReference>
<dbReference type="Pfam" id="PF00015">
    <property type="entry name" value="MCPsignal"/>
    <property type="match status" value="1"/>
</dbReference>
<evidence type="ECO:0000256" key="5">
    <source>
        <dbReference type="SAM" id="Phobius"/>
    </source>
</evidence>
<feature type="transmembrane region" description="Helical" evidence="5">
    <location>
        <begin position="86"/>
        <end position="106"/>
    </location>
</feature>
<dbReference type="EMBL" id="NMUQ01000003">
    <property type="protein sequence ID" value="OXM13617.1"/>
    <property type="molecule type" value="Genomic_DNA"/>
</dbReference>
<feature type="transmembrane region" description="Helical" evidence="5">
    <location>
        <begin position="136"/>
        <end position="152"/>
    </location>
</feature>